<evidence type="ECO:0000256" key="3">
    <source>
        <dbReference type="ARBA" id="ARBA00022679"/>
    </source>
</evidence>
<evidence type="ECO:0000256" key="6">
    <source>
        <dbReference type="SAM" id="MobiDB-lite"/>
    </source>
</evidence>
<dbReference type="AlphaFoldDB" id="A0A0R3S855"/>
<evidence type="ECO:0000259" key="7">
    <source>
        <dbReference type="Pfam" id="PF03109"/>
    </source>
</evidence>
<comment type="similarity">
    <text evidence="2">Belongs to the protein kinase superfamily. ADCK protein kinase family.</text>
</comment>
<dbReference type="InterPro" id="IPR051409">
    <property type="entry name" value="Atypical_kinase_ADCK"/>
</dbReference>
<dbReference type="InterPro" id="IPR011009">
    <property type="entry name" value="Kinase-like_dom_sf"/>
</dbReference>
<feature type="domain" description="ABC1 atypical kinase-like" evidence="7">
    <location>
        <begin position="207"/>
        <end position="447"/>
    </location>
</feature>
<dbReference type="PANTHER" id="PTHR43851">
    <property type="match status" value="1"/>
</dbReference>
<dbReference type="GO" id="GO:0006744">
    <property type="term" value="P:ubiquinone biosynthetic process"/>
    <property type="evidence" value="ECO:0007669"/>
    <property type="project" value="TreeGrafter"/>
</dbReference>
<dbReference type="STRING" id="6216.A0A0R3S855"/>
<dbReference type="Pfam" id="PF03109">
    <property type="entry name" value="ABC1"/>
    <property type="match status" value="1"/>
</dbReference>
<dbReference type="InterPro" id="IPR004147">
    <property type="entry name" value="ABC1_dom"/>
</dbReference>
<dbReference type="GO" id="GO:0005524">
    <property type="term" value="F:ATP binding"/>
    <property type="evidence" value="ECO:0007669"/>
    <property type="project" value="UniProtKB-KW"/>
</dbReference>
<keyword evidence="5" id="KW-0067">ATP-binding</keyword>
<proteinExistence type="inferred from homology"/>
<organism evidence="8">
    <name type="scientific">Hymenolepis diminuta</name>
    <name type="common">Rat tapeworm</name>
    <dbReference type="NCBI Taxonomy" id="6216"/>
    <lineage>
        <taxon>Eukaryota</taxon>
        <taxon>Metazoa</taxon>
        <taxon>Spiralia</taxon>
        <taxon>Lophotrochozoa</taxon>
        <taxon>Platyhelminthes</taxon>
        <taxon>Cestoda</taxon>
        <taxon>Eucestoda</taxon>
        <taxon>Cyclophyllidea</taxon>
        <taxon>Hymenolepididae</taxon>
        <taxon>Hymenolepis</taxon>
    </lineage>
</organism>
<accession>A0A0R3S855</accession>
<comment type="pathway">
    <text evidence="1">Cofactor biosynthesis; ubiquinone biosynthesis.</text>
</comment>
<dbReference type="GO" id="GO:0016740">
    <property type="term" value="F:transferase activity"/>
    <property type="evidence" value="ECO:0007669"/>
    <property type="project" value="UniProtKB-KW"/>
</dbReference>
<dbReference type="InterPro" id="IPR034646">
    <property type="entry name" value="ADCK3_dom"/>
</dbReference>
<keyword evidence="3" id="KW-0808">Transferase</keyword>
<evidence type="ECO:0000313" key="8">
    <source>
        <dbReference type="WBParaSite" id="HDID_0000029501-mRNA-1"/>
    </source>
</evidence>
<name>A0A0R3S855_HYMDI</name>
<dbReference type="PANTHER" id="PTHR43851:SF3">
    <property type="entry name" value="COENZYME Q8"/>
    <property type="match status" value="1"/>
</dbReference>
<dbReference type="CDD" id="cd13970">
    <property type="entry name" value="ABC1_ADCK3"/>
    <property type="match status" value="1"/>
</dbReference>
<dbReference type="SMR" id="A0A0R3S855"/>
<evidence type="ECO:0000256" key="1">
    <source>
        <dbReference type="ARBA" id="ARBA00004749"/>
    </source>
</evidence>
<evidence type="ECO:0000256" key="5">
    <source>
        <dbReference type="ARBA" id="ARBA00022840"/>
    </source>
</evidence>
<evidence type="ECO:0000256" key="2">
    <source>
        <dbReference type="ARBA" id="ARBA00009670"/>
    </source>
</evidence>
<reference evidence="8" key="1">
    <citation type="submission" date="2017-02" db="UniProtKB">
        <authorList>
            <consortium name="WormBaseParasite"/>
        </authorList>
    </citation>
    <scope>IDENTIFICATION</scope>
</reference>
<feature type="compositionally biased region" description="Basic residues" evidence="6">
    <location>
        <begin position="105"/>
        <end position="119"/>
    </location>
</feature>
<dbReference type="WBParaSite" id="HDID_0000029501-mRNA-1">
    <property type="protein sequence ID" value="HDID_0000029501-mRNA-1"/>
    <property type="gene ID" value="HDID_0000029501"/>
</dbReference>
<evidence type="ECO:0000256" key="4">
    <source>
        <dbReference type="ARBA" id="ARBA00022741"/>
    </source>
</evidence>
<sequence>LVVISSMAAMSSKVFISDCVKVMRGATSVASAAASIQATKLKVFIKLIGFDNCLSNLTKTRLATPTSVRRCSVPPAICNHMMYPDFSTKVRNFSTSAAVPSEPQKKRKSLSSSKQRHVPASRISRAAGFGNLFVGLGIGAMTEYAKRSLGASDSKKDSNLFLNDANLEKIVDTLCRMRGAALKLGQMLSIQDSSLVNPKIQSIFERVRQSADFMPTSQMYSVIDAELGPSWKDKLASFDEKPFAAASIGQVHMASLSDGTRLAMKVQYPGVAKSIETDVANITMLLRRFNFLPRGMYADSAIRTAKKELKWECDYIREAAFAERFAKLLESDPVFVVPKVYHELSTERVFTTEFFDGLALDDCVDLPQEVRNWIGENILRLCLLEVFVYNSMQTDPNWSNFLYSKDLNKIALLDFGASRDYPRRFVDEYLRVIVASSEGDNAGIVEHSKKLGFLTGYETKVFLDAHVEAVRVLGEPFASEKPFNFGCQSTTTRINSIIPVMLEHRLTPPPPETYSLHRKMSGCFLLCGKLGAKVNCRQLFLEIANNYVYGLDSTPEIK</sequence>
<keyword evidence="4" id="KW-0547">Nucleotide-binding</keyword>
<feature type="region of interest" description="Disordered" evidence="6">
    <location>
        <begin position="97"/>
        <end position="119"/>
    </location>
</feature>
<dbReference type="SUPFAM" id="SSF56112">
    <property type="entry name" value="Protein kinase-like (PK-like)"/>
    <property type="match status" value="1"/>
</dbReference>
<protein>
    <submittedName>
        <fullName evidence="8">ABC1 domain-containing protein</fullName>
    </submittedName>
</protein>